<dbReference type="PROSITE" id="PS50056">
    <property type="entry name" value="TYR_PHOSPHATASE_2"/>
    <property type="match status" value="1"/>
</dbReference>
<dbReference type="Proteomes" id="UP001566132">
    <property type="component" value="Unassembled WGS sequence"/>
</dbReference>
<dbReference type="InterPro" id="IPR000387">
    <property type="entry name" value="Tyr_Pase_dom"/>
</dbReference>
<feature type="domain" description="Tyrosine-protein phosphatase" evidence="3">
    <location>
        <begin position="55"/>
        <end position="188"/>
    </location>
</feature>
<dbReference type="CDD" id="cd14498">
    <property type="entry name" value="DSP"/>
    <property type="match status" value="1"/>
</dbReference>
<protein>
    <recommendedName>
        <fullName evidence="7">Dual specificity protein phosphatase 19</fullName>
    </recommendedName>
</protein>
<dbReference type="PROSITE" id="PS00383">
    <property type="entry name" value="TYR_PHOSPHATASE_1"/>
    <property type="match status" value="1"/>
</dbReference>
<feature type="domain" description="Tyrosine specific protein phosphatases" evidence="4">
    <location>
        <begin position="134"/>
        <end position="173"/>
    </location>
</feature>
<dbReference type="InterPro" id="IPR029021">
    <property type="entry name" value="Prot-tyrosine_phosphatase-like"/>
</dbReference>
<dbReference type="AlphaFoldDB" id="A0ABD1EAL1"/>
<evidence type="ECO:0000259" key="4">
    <source>
        <dbReference type="PROSITE" id="PS50056"/>
    </source>
</evidence>
<reference evidence="5 6" key="1">
    <citation type="submission" date="2024-05" db="EMBL/GenBank/DDBJ databases">
        <title>Genetic variation in Jamaican populations of the coffee berry borer (Hypothenemus hampei).</title>
        <authorList>
            <person name="Errbii M."/>
            <person name="Myrie A."/>
        </authorList>
    </citation>
    <scope>NUCLEOTIDE SEQUENCE [LARGE SCALE GENOMIC DNA]</scope>
    <source>
        <strain evidence="5">JA-Hopewell-2020-01-JO</strain>
        <tissue evidence="5">Whole body</tissue>
    </source>
</reference>
<keyword evidence="1" id="KW-0378">Hydrolase</keyword>
<comment type="caution">
    <text evidence="5">The sequence shown here is derived from an EMBL/GenBank/DDBJ whole genome shotgun (WGS) entry which is preliminary data.</text>
</comment>
<sequence>MSFLTKLQENKSKLKPTKTIITQQDGQKFLETNQQLVKLQETSTGYVVDTKPDNVPAKIIEHLYLGSQDCCEIEVLDKFDIKFVLSLGVDAYIKIPNVNYKFVNMLDLDVTDLTNYLPECFEFINNALTCMSNILVHCNAGVSRSASIVISYLILCNKMSFTEAYERVKVARPCIRPNDGFMDRLRNL</sequence>
<evidence type="ECO:0000259" key="3">
    <source>
        <dbReference type="PROSITE" id="PS50054"/>
    </source>
</evidence>
<gene>
    <name evidence="5" type="ORF">ABEB36_012017</name>
</gene>
<organism evidence="5 6">
    <name type="scientific">Hypothenemus hampei</name>
    <name type="common">Coffee berry borer</name>
    <dbReference type="NCBI Taxonomy" id="57062"/>
    <lineage>
        <taxon>Eukaryota</taxon>
        <taxon>Metazoa</taxon>
        <taxon>Ecdysozoa</taxon>
        <taxon>Arthropoda</taxon>
        <taxon>Hexapoda</taxon>
        <taxon>Insecta</taxon>
        <taxon>Pterygota</taxon>
        <taxon>Neoptera</taxon>
        <taxon>Endopterygota</taxon>
        <taxon>Coleoptera</taxon>
        <taxon>Polyphaga</taxon>
        <taxon>Cucujiformia</taxon>
        <taxon>Curculionidae</taxon>
        <taxon>Scolytinae</taxon>
        <taxon>Hypothenemus</taxon>
    </lineage>
</organism>
<evidence type="ECO:0000313" key="6">
    <source>
        <dbReference type="Proteomes" id="UP001566132"/>
    </source>
</evidence>
<proteinExistence type="predicted"/>
<evidence type="ECO:0000256" key="1">
    <source>
        <dbReference type="ARBA" id="ARBA00022801"/>
    </source>
</evidence>
<dbReference type="InterPro" id="IPR020422">
    <property type="entry name" value="TYR_PHOSPHATASE_DUAL_dom"/>
</dbReference>
<dbReference type="InterPro" id="IPR016130">
    <property type="entry name" value="Tyr_Pase_AS"/>
</dbReference>
<dbReference type="PANTHER" id="PTHR46377">
    <property type="entry name" value="DUAL SPECIFICITY PROTEIN PHOSPHATASE 19"/>
    <property type="match status" value="1"/>
</dbReference>
<dbReference type="EMBL" id="JBDJPC010000009">
    <property type="protein sequence ID" value="KAL1491416.1"/>
    <property type="molecule type" value="Genomic_DNA"/>
</dbReference>
<dbReference type="Pfam" id="PF00782">
    <property type="entry name" value="DSPc"/>
    <property type="match status" value="1"/>
</dbReference>
<accession>A0ABD1EAL1</accession>
<dbReference type="SUPFAM" id="SSF52799">
    <property type="entry name" value="(Phosphotyrosine protein) phosphatases II"/>
    <property type="match status" value="1"/>
</dbReference>
<evidence type="ECO:0000256" key="2">
    <source>
        <dbReference type="ARBA" id="ARBA00022912"/>
    </source>
</evidence>
<dbReference type="PANTHER" id="PTHR46377:SF1">
    <property type="entry name" value="DUAL SPECIFICITY PROTEIN PHOSPHATASE 19"/>
    <property type="match status" value="1"/>
</dbReference>
<evidence type="ECO:0008006" key="7">
    <source>
        <dbReference type="Google" id="ProtNLM"/>
    </source>
</evidence>
<dbReference type="GO" id="GO:0004721">
    <property type="term" value="F:phosphoprotein phosphatase activity"/>
    <property type="evidence" value="ECO:0007669"/>
    <property type="project" value="UniProtKB-KW"/>
</dbReference>
<dbReference type="SMART" id="SM00195">
    <property type="entry name" value="DSPc"/>
    <property type="match status" value="1"/>
</dbReference>
<dbReference type="PROSITE" id="PS50054">
    <property type="entry name" value="TYR_PHOSPHATASE_DUAL"/>
    <property type="match status" value="1"/>
</dbReference>
<keyword evidence="6" id="KW-1185">Reference proteome</keyword>
<keyword evidence="2" id="KW-0904">Protein phosphatase</keyword>
<evidence type="ECO:0000313" key="5">
    <source>
        <dbReference type="EMBL" id="KAL1491416.1"/>
    </source>
</evidence>
<dbReference type="InterPro" id="IPR000340">
    <property type="entry name" value="Dual-sp_phosphatase_cat-dom"/>
</dbReference>
<dbReference type="Gene3D" id="3.90.190.10">
    <property type="entry name" value="Protein tyrosine phosphatase superfamily"/>
    <property type="match status" value="1"/>
</dbReference>
<name>A0ABD1EAL1_HYPHA</name>